<sequence length="712" mass="77212">MSYANVPSAPSGFFTSHLSLLRGWFLRGLPYLDLTTPRATYVMRSILAAGMALVVAYMLDLRAPYSAASSVLLVINPVQGAVIGKGVWRILGTLVGMLASFILMSLFGQSPWLFLLGFGLWMGVCVVGMTLLRHFRAYGATLAGYTVGMAAYGAMEHPELTFSQVMGRGASVSIGVVCLVCVSALFSTRSVRNRLETQLRRLAAATAGILSTNHQATHTGETPEIRPLDAGRRNLIIEAYGVDDLLALGKAESPDLAQRAGTVRQTMVSLFSALVGGMPPMREGSASLSALKALKPAWELAWQQASQALAQEQGPIGLDRAVQILADMRARLTDTLSTALLDEASEHAALMIAGDRLLEQLDDYIEALKGIELLHAPLPTAAQVSVPFYRDRMAAMQNGLRAMLTVLLGGAFWLATGWTYGSLMLAGLASGCALLSTAPNPALGAVEFMKGTVAAVVMAFLCTFIVLPHVEGLPLLLLVLGIFWLPGVYATSMPRHMAAGATYLVAFTTLAAPDNPMNYDFALFLNSSVAWILAVFFTLVGFKVLLPRNLSRDAERLHLAIRDNALGTFRGKRTDAKVWQWSQQHRTAQLGALLRAQPEVMEREIANALDSIHLGREVLRLRNWLRHAPKDSELRRQLATAFRYMNRRVGEPKMAARHARRAARSLSQLSLTGSAATAEAQRLTVVLLDIAVLLENRADYFSQHSGGRTDAE</sequence>
<evidence type="ECO:0000256" key="7">
    <source>
        <dbReference type="SAM" id="Phobius"/>
    </source>
</evidence>
<evidence type="ECO:0000256" key="4">
    <source>
        <dbReference type="ARBA" id="ARBA00022692"/>
    </source>
</evidence>
<evidence type="ECO:0000256" key="1">
    <source>
        <dbReference type="ARBA" id="ARBA00004651"/>
    </source>
</evidence>
<dbReference type="PANTHER" id="PTHR30509:SF9">
    <property type="entry name" value="MULTIDRUG RESISTANCE PROTEIN MDTO"/>
    <property type="match status" value="1"/>
</dbReference>
<reference evidence="8" key="1">
    <citation type="submission" date="2016-04" db="EMBL/GenBank/DDBJ databases">
        <authorList>
            <person name="Evans L.H."/>
            <person name="Alamgir A."/>
            <person name="Owens N."/>
            <person name="Weber N.D."/>
            <person name="Virtaneva K."/>
            <person name="Barbian K."/>
            <person name="Babar A."/>
            <person name="Rosenke K."/>
        </authorList>
    </citation>
    <scope>NUCLEOTIDE SEQUENCE</scope>
    <source>
        <strain evidence="8">92-2</strain>
    </source>
</reference>
<keyword evidence="2" id="KW-0813">Transport</keyword>
<dbReference type="GO" id="GO:0022857">
    <property type="term" value="F:transmembrane transporter activity"/>
    <property type="evidence" value="ECO:0007669"/>
    <property type="project" value="InterPro"/>
</dbReference>
<dbReference type="Pfam" id="PF04632">
    <property type="entry name" value="FUSC"/>
    <property type="match status" value="1"/>
</dbReference>
<evidence type="ECO:0000256" key="5">
    <source>
        <dbReference type="ARBA" id="ARBA00022989"/>
    </source>
</evidence>
<feature type="transmembrane region" description="Helical" evidence="7">
    <location>
        <begin position="448"/>
        <end position="467"/>
    </location>
</feature>
<feature type="transmembrane region" description="Helical" evidence="7">
    <location>
        <begin position="167"/>
        <end position="186"/>
    </location>
</feature>
<evidence type="ECO:0000313" key="8">
    <source>
        <dbReference type="EMBL" id="SBW07630.1"/>
    </source>
</evidence>
<proteinExistence type="predicted"/>
<keyword evidence="6 7" id="KW-0472">Membrane</keyword>
<name>A0A212K7E7_9BACT</name>
<evidence type="ECO:0000256" key="2">
    <source>
        <dbReference type="ARBA" id="ARBA00022448"/>
    </source>
</evidence>
<dbReference type="InterPro" id="IPR006726">
    <property type="entry name" value="PHBA_efflux_AaeB/fusaric-R"/>
</dbReference>
<keyword evidence="5 7" id="KW-1133">Transmembrane helix</keyword>
<comment type="subcellular location">
    <subcellularLocation>
        <location evidence="1">Cell membrane</location>
        <topology evidence="1">Multi-pass membrane protein</topology>
    </subcellularLocation>
</comment>
<protein>
    <recommendedName>
        <fullName evidence="9">Fusaric acid resistance protein conserved region</fullName>
    </recommendedName>
</protein>
<feature type="transmembrane region" description="Helical" evidence="7">
    <location>
        <begin position="90"/>
        <end position="107"/>
    </location>
</feature>
<dbReference type="RefSeq" id="WP_227119303.1">
    <property type="nucleotide sequence ID" value="NZ_LT598928.1"/>
</dbReference>
<organism evidence="8">
    <name type="scientific">uncultured Desulfovibrio sp</name>
    <dbReference type="NCBI Taxonomy" id="167968"/>
    <lineage>
        <taxon>Bacteria</taxon>
        <taxon>Pseudomonadati</taxon>
        <taxon>Thermodesulfobacteriota</taxon>
        <taxon>Desulfovibrionia</taxon>
        <taxon>Desulfovibrionales</taxon>
        <taxon>Desulfovibrionaceae</taxon>
        <taxon>Desulfovibrio</taxon>
        <taxon>environmental samples</taxon>
    </lineage>
</organism>
<feature type="transmembrane region" description="Helical" evidence="7">
    <location>
        <begin position="398"/>
        <end position="414"/>
    </location>
</feature>
<dbReference type="PANTHER" id="PTHR30509">
    <property type="entry name" value="P-HYDROXYBENZOIC ACID EFFLUX PUMP SUBUNIT-RELATED"/>
    <property type="match status" value="1"/>
</dbReference>
<evidence type="ECO:0000256" key="3">
    <source>
        <dbReference type="ARBA" id="ARBA00022475"/>
    </source>
</evidence>
<gene>
    <name evidence="8" type="ORF">KM92DES2_12360</name>
</gene>
<accession>A0A212K7E7</accession>
<feature type="transmembrane region" description="Helical" evidence="7">
    <location>
        <begin position="473"/>
        <end position="490"/>
    </location>
</feature>
<evidence type="ECO:0000256" key="6">
    <source>
        <dbReference type="ARBA" id="ARBA00023136"/>
    </source>
</evidence>
<feature type="transmembrane region" description="Helical" evidence="7">
    <location>
        <begin position="525"/>
        <end position="546"/>
    </location>
</feature>
<feature type="transmembrane region" description="Helical" evidence="7">
    <location>
        <begin position="113"/>
        <end position="132"/>
    </location>
</feature>
<dbReference type="AlphaFoldDB" id="A0A212K7E7"/>
<feature type="transmembrane region" description="Helical" evidence="7">
    <location>
        <begin position="137"/>
        <end position="155"/>
    </location>
</feature>
<evidence type="ECO:0008006" key="9">
    <source>
        <dbReference type="Google" id="ProtNLM"/>
    </source>
</evidence>
<feature type="transmembrane region" description="Helical" evidence="7">
    <location>
        <begin position="41"/>
        <end position="59"/>
    </location>
</feature>
<keyword evidence="3" id="KW-1003">Cell membrane</keyword>
<keyword evidence="4 7" id="KW-0812">Transmembrane</keyword>
<dbReference type="GO" id="GO:0005886">
    <property type="term" value="C:plasma membrane"/>
    <property type="evidence" value="ECO:0007669"/>
    <property type="project" value="UniProtKB-SubCell"/>
</dbReference>
<dbReference type="EMBL" id="FLUP01000001">
    <property type="protein sequence ID" value="SBW07630.1"/>
    <property type="molecule type" value="Genomic_DNA"/>
</dbReference>